<dbReference type="Proteomes" id="UP000504632">
    <property type="component" value="Chromosome 16"/>
</dbReference>
<evidence type="ECO:0000313" key="1">
    <source>
        <dbReference type="Proteomes" id="UP000504632"/>
    </source>
</evidence>
<sequence length="926" mass="103684">MFFFVYTKSYEALHMYCLVYNYFTMQKALKKYFVNMDEYLASIGLYRKMMARDASCLFRAVSEQLYYSQNYHLKIRKDCVNFMRANRCNFEPFVEGSFEKYLERLEDPQETAGQVAIKALSLLYRRCFVIYRSPGKPPTEITEEDSLPKILLGCSNNGHYDLVYPRSYPADAAMCQSLLYELLYTRVFGIEEEELQVSLEMFRGGGRRCRNSMSVCSEEAGYDTPDDRGHREEWEIGGSVLSEDKVRLNHEEPKVLDGPAKLTLPYKALKALDPEVYRNVDFDVWHDSRKEMQKTDYMVFGGRQYFLGDKCQVRLDPKGKYYNAFIQEVGTHTSAVTVFIEELGEKHLVSLTNLKPVNPVPAWNITPNRKGAAYSRPEQYHGELDSELRGRRRFFKRPRGKEVLMAMSYGRPQGGLPPRLQPGPGPGSAPGPIPPVRPPPVGVHNPAAAPGGVPYEHYRPHSTPRPPRGYGPPRSDSARFLNRHHLIGPEVAYYPKRCYQSFDNYSFRSRRSRRQMHSVNKECQFSFVPEPGEETQDMEGTITFYEIEETDENTFPSLPQGQTVTNPIVSGATTYWVSRGPSPIPPSGKQPLTSSEEDPDDRSAGGDQGNVPVSVIDDSPDTGFQTPAMYTATESLANLTIQEGGSRSGSPQEGVATYSYSQQVVVKSSVISSSQVVNSAPAAIFTSNSSPSSGSSQTPPTPQSTPILTPGQPPPPHALGRPVLSMQFPGGCPWFVNELGEQVSLAPPPPYSYDPNGNDLPRDFKVLQYYFNLGVQCYQQTYWHSLVHMQQPYQQPCVDGQYQSFPTGPSTQDHTVPQSYPEPARAAGHAQGEIIPPNGTPLTVEHPPTTGPSGAVFYPLVQDQCSQVHPTYEPYLPVLSTTYHYLTPWTPGSAQPRPHTFCPSPSYPISYVTAPSHPAHFVSQNM</sequence>
<protein>
    <submittedName>
        <fullName evidence="2">LOW QUALITY PROTEIN: putative bifunctional UDP-N-acetylglucosamine transferase and deubiquitinase ALG13</fullName>
    </submittedName>
</protein>
<gene>
    <name evidence="2" type="primary">LOC115829908</name>
</gene>
<keyword evidence="1" id="KW-1185">Reference proteome</keyword>
<name>A0AC58UVZ4_CHACN</name>
<dbReference type="RefSeq" id="XP_075209744.1">
    <property type="nucleotide sequence ID" value="XM_075353629.1"/>
</dbReference>
<keyword evidence="2" id="KW-0808">Transferase</keyword>
<proteinExistence type="predicted"/>
<reference evidence="2" key="1">
    <citation type="submission" date="2025-08" db="UniProtKB">
        <authorList>
            <consortium name="RefSeq"/>
        </authorList>
    </citation>
    <scope>IDENTIFICATION</scope>
</reference>
<evidence type="ECO:0000313" key="2">
    <source>
        <dbReference type="RefSeq" id="XP_075209744.1"/>
    </source>
</evidence>
<accession>A0AC58UVZ4</accession>
<organism evidence="1 2">
    <name type="scientific">Chanos chanos</name>
    <name type="common">Milkfish</name>
    <name type="synonym">Mugil chanos</name>
    <dbReference type="NCBI Taxonomy" id="29144"/>
    <lineage>
        <taxon>Eukaryota</taxon>
        <taxon>Metazoa</taxon>
        <taxon>Chordata</taxon>
        <taxon>Craniata</taxon>
        <taxon>Vertebrata</taxon>
        <taxon>Euteleostomi</taxon>
        <taxon>Actinopterygii</taxon>
        <taxon>Neopterygii</taxon>
        <taxon>Teleostei</taxon>
        <taxon>Ostariophysi</taxon>
        <taxon>Gonorynchiformes</taxon>
        <taxon>Chanidae</taxon>
        <taxon>Chanos</taxon>
    </lineage>
</organism>